<dbReference type="RefSeq" id="WP_128767021.1">
    <property type="nucleotide sequence ID" value="NZ_JBHUOO010000038.1"/>
</dbReference>
<dbReference type="AlphaFoldDB" id="A0A4V1KNZ1"/>
<gene>
    <name evidence="2" type="ORF">DSM02_3824</name>
</gene>
<evidence type="ECO:0000313" key="2">
    <source>
        <dbReference type="EMBL" id="RXG12820.1"/>
    </source>
</evidence>
<reference evidence="2 3" key="1">
    <citation type="submission" date="2018-07" db="EMBL/GenBank/DDBJ databases">
        <title>Leeuwenhoekiella genomics.</title>
        <authorList>
            <person name="Tahon G."/>
            <person name="Willems A."/>
        </authorList>
    </citation>
    <scope>NUCLEOTIDE SEQUENCE [LARGE SCALE GENOMIC DNA]</scope>
    <source>
        <strain evidence="2 3">LMG 29608</strain>
    </source>
</reference>
<sequence>MRINKRIRLVSLLTVLTIVSCSDNASNLEGTYVREIPLKNPDTMIVTHIKNNLYQIEARQWKNGLKKSKSTTGTLDKDKIYFENGKAIELTENNEFLVKKFKYIKID</sequence>
<keyword evidence="3" id="KW-1185">Reference proteome</keyword>
<organism evidence="2 3">
    <name type="scientific">Leeuwenhoekiella polynyae</name>
    <dbReference type="NCBI Taxonomy" id="1550906"/>
    <lineage>
        <taxon>Bacteria</taxon>
        <taxon>Pseudomonadati</taxon>
        <taxon>Bacteroidota</taxon>
        <taxon>Flavobacteriia</taxon>
        <taxon>Flavobacteriales</taxon>
        <taxon>Flavobacteriaceae</taxon>
        <taxon>Leeuwenhoekiella</taxon>
    </lineage>
</organism>
<dbReference type="PROSITE" id="PS51257">
    <property type="entry name" value="PROKAR_LIPOPROTEIN"/>
    <property type="match status" value="1"/>
</dbReference>
<feature type="chain" id="PRO_5020754489" description="Membrane-bound lysozyme inhibitor of c-type lysozyme MliC" evidence="1">
    <location>
        <begin position="26"/>
        <end position="107"/>
    </location>
</feature>
<proteinExistence type="predicted"/>
<feature type="signal peptide" evidence="1">
    <location>
        <begin position="1"/>
        <end position="25"/>
    </location>
</feature>
<name>A0A4V1KNZ1_9FLAO</name>
<comment type="caution">
    <text evidence="2">The sequence shown here is derived from an EMBL/GenBank/DDBJ whole genome shotgun (WGS) entry which is preliminary data.</text>
</comment>
<evidence type="ECO:0000256" key="1">
    <source>
        <dbReference type="SAM" id="SignalP"/>
    </source>
</evidence>
<evidence type="ECO:0008006" key="4">
    <source>
        <dbReference type="Google" id="ProtNLM"/>
    </source>
</evidence>
<keyword evidence="1" id="KW-0732">Signal</keyword>
<protein>
    <recommendedName>
        <fullName evidence="4">Membrane-bound lysozyme inhibitor of c-type lysozyme MliC</fullName>
    </recommendedName>
</protein>
<dbReference type="Proteomes" id="UP000289859">
    <property type="component" value="Unassembled WGS sequence"/>
</dbReference>
<evidence type="ECO:0000313" key="3">
    <source>
        <dbReference type="Proteomes" id="UP000289859"/>
    </source>
</evidence>
<dbReference type="EMBL" id="QOVK01000029">
    <property type="protein sequence ID" value="RXG12820.1"/>
    <property type="molecule type" value="Genomic_DNA"/>
</dbReference>
<accession>A0A4V1KNZ1</accession>